<reference evidence="2 3" key="3">
    <citation type="journal article" date="2012" name="J. Bacteriol.">
        <title>Genome Sequence of Paenibacillus terrae HPL-003, a Xylanase-Producing Bacterium Isolated from Soil Found in Forest Residue.</title>
        <authorList>
            <person name="Shin S.H."/>
            <person name="Kim S."/>
            <person name="Kim J.Y."/>
            <person name="Song H.Y."/>
            <person name="Cho S.J."/>
            <person name="Kim D.R."/>
            <person name="Lee K.I."/>
            <person name="Lim H.K."/>
            <person name="Park N.J."/>
            <person name="Hwang I.T."/>
            <person name="Yang K.S."/>
        </authorList>
    </citation>
    <scope>NUCLEOTIDE SEQUENCE [LARGE SCALE GENOMIC DNA]</scope>
    <source>
        <strain evidence="2 3">HPL-003</strain>
    </source>
</reference>
<name>G7VPZ3_PAETH</name>
<sequence length="100" mass="10933">MSPTAICHGRIGERYGGDNESEVIIMSQEAKPIVKCSVANCHYWGENNLCKADLIMIESDSHAGKKFDEEYAGESFSSVERDQAATSAATCCHTFKPKSL</sequence>
<evidence type="ECO:0000313" key="3">
    <source>
        <dbReference type="Proteomes" id="UP000005876"/>
    </source>
</evidence>
<dbReference type="InterPro" id="IPR011437">
    <property type="entry name" value="DUF1540"/>
</dbReference>
<dbReference type="AlphaFoldDB" id="G7VPZ3"/>
<reference evidence="3" key="1">
    <citation type="submission" date="2011-11" db="EMBL/GenBank/DDBJ databases">
        <title>Complete sequence of Paenibacillus terrae HPL-003.</title>
        <authorList>
            <person name="Shin S.H."/>
            <person name="Kim S."/>
            <person name="Kim J.Y."/>
        </authorList>
    </citation>
    <scope>NUCLEOTIDE SEQUENCE [LARGE SCALE GENOMIC DNA]</scope>
    <source>
        <strain evidence="3">HPL-003</strain>
    </source>
</reference>
<evidence type="ECO:0000259" key="1">
    <source>
        <dbReference type="Pfam" id="PF07561"/>
    </source>
</evidence>
<evidence type="ECO:0000313" key="2">
    <source>
        <dbReference type="EMBL" id="AET61784.1"/>
    </source>
</evidence>
<dbReference type="Pfam" id="PF07561">
    <property type="entry name" value="DUF1540"/>
    <property type="match status" value="1"/>
</dbReference>
<dbReference type="STRING" id="985665.HPL003_25340"/>
<gene>
    <name evidence="2" type="ordered locus">HPL003_25340</name>
</gene>
<organism evidence="2 3">
    <name type="scientific">Paenibacillus terrae (strain HPL-003)</name>
    <dbReference type="NCBI Taxonomy" id="985665"/>
    <lineage>
        <taxon>Bacteria</taxon>
        <taxon>Bacillati</taxon>
        <taxon>Bacillota</taxon>
        <taxon>Bacilli</taxon>
        <taxon>Bacillales</taxon>
        <taxon>Paenibacillaceae</taxon>
        <taxon>Paenibacillus</taxon>
    </lineage>
</organism>
<reference key="2">
    <citation type="submission" date="2011-11" db="EMBL/GenBank/DDBJ databases">
        <authorList>
            <person name="Shin S.H."/>
            <person name="Kim S."/>
            <person name="Kim J.Y."/>
        </authorList>
    </citation>
    <scope>NUCLEOTIDE SEQUENCE</scope>
    <source>
        <strain>HPL-003</strain>
    </source>
</reference>
<dbReference type="KEGG" id="pta:HPL003_25340"/>
<dbReference type="HOGENOM" id="CLU_175500_1_0_9"/>
<accession>G7VPZ3</accession>
<feature type="domain" description="DUF1540" evidence="1">
    <location>
        <begin position="34"/>
        <end position="95"/>
    </location>
</feature>
<dbReference type="EMBL" id="CP003107">
    <property type="protein sequence ID" value="AET61784.1"/>
    <property type="molecule type" value="Genomic_DNA"/>
</dbReference>
<proteinExistence type="predicted"/>
<dbReference type="Proteomes" id="UP000005876">
    <property type="component" value="Chromosome"/>
</dbReference>
<dbReference type="eggNOG" id="ENOG50334U7">
    <property type="taxonomic scope" value="Bacteria"/>
</dbReference>
<protein>
    <recommendedName>
        <fullName evidence="1">DUF1540 domain-containing protein</fullName>
    </recommendedName>
</protein>